<dbReference type="OrthoDB" id="2287485at2759"/>
<gene>
    <name evidence="1" type="primary">PARPA_06125.1 scaffold 21287</name>
</gene>
<organism evidence="1 2">
    <name type="scientific">Parasitella parasitica</name>
    <dbReference type="NCBI Taxonomy" id="35722"/>
    <lineage>
        <taxon>Eukaryota</taxon>
        <taxon>Fungi</taxon>
        <taxon>Fungi incertae sedis</taxon>
        <taxon>Mucoromycota</taxon>
        <taxon>Mucoromycotina</taxon>
        <taxon>Mucoromycetes</taxon>
        <taxon>Mucorales</taxon>
        <taxon>Mucorineae</taxon>
        <taxon>Mucoraceae</taxon>
        <taxon>Parasitella</taxon>
    </lineage>
</organism>
<evidence type="ECO:0000313" key="2">
    <source>
        <dbReference type="Proteomes" id="UP000054107"/>
    </source>
</evidence>
<dbReference type="AlphaFoldDB" id="A0A0B7N463"/>
<dbReference type="Proteomes" id="UP000054107">
    <property type="component" value="Unassembled WGS sequence"/>
</dbReference>
<sequence length="167" mass="18570">MVLPMGQWILERVEQVKPPSNANGNAVESDIVKIGKQMAWMLNMLIRQGVSHPVVGGILLEGFKMTTYKMDLQYPRTYRMIELASHSLFDNLQDISSLPSIISSVIQLKNIIKKTAIKAKKVALEKAEGVRPENSLSLSFTSQLQYGLRPVRPVRPAKGGKGKSPKK</sequence>
<proteinExistence type="predicted"/>
<keyword evidence="2" id="KW-1185">Reference proteome</keyword>
<name>A0A0B7N463_9FUNG</name>
<protein>
    <submittedName>
        <fullName evidence="1">Uncharacterized protein</fullName>
    </submittedName>
</protein>
<reference evidence="1 2" key="1">
    <citation type="submission" date="2014-09" db="EMBL/GenBank/DDBJ databases">
        <authorList>
            <person name="Ellenberger Sabrina"/>
        </authorList>
    </citation>
    <scope>NUCLEOTIDE SEQUENCE [LARGE SCALE GENOMIC DNA]</scope>
    <source>
        <strain evidence="1 2">CBS 412.66</strain>
    </source>
</reference>
<evidence type="ECO:0000313" key="1">
    <source>
        <dbReference type="EMBL" id="CEP12192.1"/>
    </source>
</evidence>
<dbReference type="EMBL" id="LN727569">
    <property type="protein sequence ID" value="CEP12192.1"/>
    <property type="molecule type" value="Genomic_DNA"/>
</dbReference>
<accession>A0A0B7N463</accession>